<gene>
    <name evidence="7" type="ORF">QMY55_19120</name>
</gene>
<protein>
    <submittedName>
        <fullName evidence="7">ATP-binding cassette domain-containing protein</fullName>
    </submittedName>
</protein>
<dbReference type="InterPro" id="IPR003439">
    <property type="entry name" value="ABC_transporter-like_ATP-bd"/>
</dbReference>
<dbReference type="PROSITE" id="PS00211">
    <property type="entry name" value="ABC_TRANSPORTER_1"/>
    <property type="match status" value="1"/>
</dbReference>
<organism evidence="7 8">
    <name type="scientific">Comamonas resistens</name>
    <dbReference type="NCBI Taxonomy" id="3046670"/>
    <lineage>
        <taxon>Bacteria</taxon>
        <taxon>Pseudomonadati</taxon>
        <taxon>Pseudomonadota</taxon>
        <taxon>Betaproteobacteria</taxon>
        <taxon>Burkholderiales</taxon>
        <taxon>Comamonadaceae</taxon>
        <taxon>Comamonas</taxon>
    </lineage>
</organism>
<keyword evidence="3" id="KW-1003">Cell membrane</keyword>
<accession>A0ABY8SNC3</accession>
<dbReference type="InterPro" id="IPR027417">
    <property type="entry name" value="P-loop_NTPase"/>
</dbReference>
<dbReference type="SMART" id="SM00382">
    <property type="entry name" value="AAA"/>
    <property type="match status" value="1"/>
</dbReference>
<evidence type="ECO:0000256" key="4">
    <source>
        <dbReference type="ARBA" id="ARBA00022741"/>
    </source>
</evidence>
<keyword evidence="2" id="KW-0813">Transport</keyword>
<dbReference type="EMBL" id="CP125947">
    <property type="protein sequence ID" value="WHS64582.1"/>
    <property type="molecule type" value="Genomic_DNA"/>
</dbReference>
<evidence type="ECO:0000313" key="8">
    <source>
        <dbReference type="Proteomes" id="UP001240697"/>
    </source>
</evidence>
<feature type="domain" description="ABC transporter" evidence="6">
    <location>
        <begin position="15"/>
        <end position="239"/>
    </location>
</feature>
<evidence type="ECO:0000313" key="7">
    <source>
        <dbReference type="EMBL" id="WHS64582.1"/>
    </source>
</evidence>
<dbReference type="Pfam" id="PF00005">
    <property type="entry name" value="ABC_tran"/>
    <property type="match status" value="1"/>
</dbReference>
<comment type="similarity">
    <text evidence="1">Belongs to the ABC transporter superfamily.</text>
</comment>
<evidence type="ECO:0000256" key="5">
    <source>
        <dbReference type="ARBA" id="ARBA00022840"/>
    </source>
</evidence>
<evidence type="ECO:0000256" key="1">
    <source>
        <dbReference type="ARBA" id="ARBA00005417"/>
    </source>
</evidence>
<dbReference type="Gene3D" id="3.40.50.300">
    <property type="entry name" value="P-loop containing nucleotide triphosphate hydrolases"/>
    <property type="match status" value="1"/>
</dbReference>
<dbReference type="RefSeq" id="WP_283485699.1">
    <property type="nucleotide sequence ID" value="NZ_CP125947.1"/>
</dbReference>
<dbReference type="InterPro" id="IPR017871">
    <property type="entry name" value="ABC_transporter-like_CS"/>
</dbReference>
<name>A0ABY8SNC3_9BURK</name>
<keyword evidence="8" id="KW-1185">Reference proteome</keyword>
<dbReference type="InterPro" id="IPR050153">
    <property type="entry name" value="Metal_Ion_Import_ABC"/>
</dbReference>
<keyword evidence="5 7" id="KW-0067">ATP-binding</keyword>
<dbReference type="Proteomes" id="UP001240697">
    <property type="component" value="Chromosome"/>
</dbReference>
<sequence length="239" mass="25918">MTALTPTLQAQPADLVLNHVSLGYGETVIVRDVHGKFTEGTMTAIVGPNGAGKSTLLKGLLGLLRPLRGTVESRHPRSALGYLAQASEIEPQFPVRVEDFVAVGLWARIGGLRAVGRTLARRVDEAIVAVGLQDQASHWIGELSGGQFQRMRFARLLAQDPSVILLDEPFSGVDEPTVLTLLQLIHAWHAQGRTVIAVLHDRQLVRTHFPQTLVLAERVLAWGDTRSALDAQELVGARA</sequence>
<proteinExistence type="inferred from homology"/>
<evidence type="ECO:0000256" key="2">
    <source>
        <dbReference type="ARBA" id="ARBA00022448"/>
    </source>
</evidence>
<evidence type="ECO:0000256" key="3">
    <source>
        <dbReference type="ARBA" id="ARBA00022475"/>
    </source>
</evidence>
<evidence type="ECO:0000259" key="6">
    <source>
        <dbReference type="PROSITE" id="PS50893"/>
    </source>
</evidence>
<dbReference type="GO" id="GO:0005524">
    <property type="term" value="F:ATP binding"/>
    <property type="evidence" value="ECO:0007669"/>
    <property type="project" value="UniProtKB-KW"/>
</dbReference>
<reference evidence="7 8" key="1">
    <citation type="submission" date="2023-05" db="EMBL/GenBank/DDBJ databases">
        <authorList>
            <person name="Yin Y."/>
            <person name="Lu Z."/>
        </authorList>
    </citation>
    <scope>NUCLEOTIDE SEQUENCE [LARGE SCALE GENOMIC DNA]</scope>
    <source>
        <strain evidence="7 8">ZM22</strain>
    </source>
</reference>
<dbReference type="PANTHER" id="PTHR42734:SF5">
    <property type="entry name" value="IRON TRANSPORT SYSTEM ATP-BINDING PROTEIN HI_0361-RELATED"/>
    <property type="match status" value="1"/>
</dbReference>
<dbReference type="PANTHER" id="PTHR42734">
    <property type="entry name" value="METAL TRANSPORT SYSTEM ATP-BINDING PROTEIN TM_0124-RELATED"/>
    <property type="match status" value="1"/>
</dbReference>
<dbReference type="PROSITE" id="PS50893">
    <property type="entry name" value="ABC_TRANSPORTER_2"/>
    <property type="match status" value="1"/>
</dbReference>
<dbReference type="InterPro" id="IPR003593">
    <property type="entry name" value="AAA+_ATPase"/>
</dbReference>
<keyword evidence="3" id="KW-0472">Membrane</keyword>
<keyword evidence="4" id="KW-0547">Nucleotide-binding</keyword>
<dbReference type="SUPFAM" id="SSF52540">
    <property type="entry name" value="P-loop containing nucleoside triphosphate hydrolases"/>
    <property type="match status" value="1"/>
</dbReference>